<comment type="function">
    <text evidence="4 6">One of the primary rRNA binding proteins, it binds directly to 16S rRNA where it helps nucleate assembly of the platform of the 30S subunit by binding and bridging several RNA helices of the 16S rRNA.</text>
</comment>
<dbReference type="GO" id="GO:0003735">
    <property type="term" value="F:structural constituent of ribosome"/>
    <property type="evidence" value="ECO:0007669"/>
    <property type="project" value="InterPro"/>
</dbReference>
<evidence type="ECO:0000256" key="1">
    <source>
        <dbReference type="ARBA" id="ARBA00022980"/>
    </source>
</evidence>
<evidence type="ECO:0000256" key="5">
    <source>
        <dbReference type="RuleBase" id="RU003919"/>
    </source>
</evidence>
<evidence type="ECO:0000256" key="4">
    <source>
        <dbReference type="HAMAP-Rule" id="MF_01343"/>
    </source>
</evidence>
<keyword evidence="1 4" id="KW-0689">Ribosomal protein</keyword>
<accession>A0A2M7H238</accession>
<evidence type="ECO:0000313" key="8">
    <source>
        <dbReference type="Proteomes" id="UP000230292"/>
    </source>
</evidence>
<sequence>MLTKKQKNAIIAKFATHKNDTGSPQVQIAILSAEVAELTEHLKMHKKDFSSRRGLLKKVGGRRRLLRYLKKEDEKGYIKLIKALKIKDNI</sequence>
<reference evidence="7 8" key="1">
    <citation type="submission" date="2017-09" db="EMBL/GenBank/DDBJ databases">
        <title>Depth-based differentiation of microbial function through sediment-hosted aquifers and enrichment of novel symbionts in the deep terrestrial subsurface.</title>
        <authorList>
            <person name="Probst A.J."/>
            <person name="Ladd B."/>
            <person name="Jarett J.K."/>
            <person name="Geller-Mcgrath D.E."/>
            <person name="Sieber C.M."/>
            <person name="Emerson J.B."/>
            <person name="Anantharaman K."/>
            <person name="Thomas B.C."/>
            <person name="Malmstrom R."/>
            <person name="Stieglmeier M."/>
            <person name="Klingl A."/>
            <person name="Woyke T."/>
            <person name="Ryan C.M."/>
            <person name="Banfield J.F."/>
        </authorList>
    </citation>
    <scope>NUCLEOTIDE SEQUENCE [LARGE SCALE GENOMIC DNA]</scope>
    <source>
        <strain evidence="7">CG15_BIG_FIL_POST_REV_8_21_14_020_45_12</strain>
    </source>
</reference>
<dbReference type="GO" id="GO:0006412">
    <property type="term" value="P:translation"/>
    <property type="evidence" value="ECO:0007669"/>
    <property type="project" value="UniProtKB-UniRule"/>
</dbReference>
<name>A0A2M7H238_9BACT</name>
<dbReference type="Pfam" id="PF00312">
    <property type="entry name" value="Ribosomal_S15"/>
    <property type="match status" value="1"/>
</dbReference>
<dbReference type="SUPFAM" id="SSF47060">
    <property type="entry name" value="S15/NS1 RNA-binding domain"/>
    <property type="match status" value="1"/>
</dbReference>
<comment type="caution">
    <text evidence="7">The sequence shown here is derived from an EMBL/GenBank/DDBJ whole genome shotgun (WGS) entry which is preliminary data.</text>
</comment>
<evidence type="ECO:0000313" key="7">
    <source>
        <dbReference type="EMBL" id="PIW36307.1"/>
    </source>
</evidence>
<dbReference type="PROSITE" id="PS00362">
    <property type="entry name" value="RIBOSOMAL_S15"/>
    <property type="match status" value="1"/>
</dbReference>
<dbReference type="SMART" id="SM01387">
    <property type="entry name" value="Ribosomal_S15"/>
    <property type="match status" value="1"/>
</dbReference>
<evidence type="ECO:0000256" key="3">
    <source>
        <dbReference type="ARBA" id="ARBA00064542"/>
    </source>
</evidence>
<proteinExistence type="inferred from homology"/>
<dbReference type="AlphaFoldDB" id="A0A2M7H238"/>
<keyword evidence="2 4" id="KW-0687">Ribonucleoprotein</keyword>
<comment type="subunit">
    <text evidence="3 4">Part of the 30S ribosomal subunit. Forms a bridge to the 50S subunit in the 70S ribosome, contacting the 23S rRNA.</text>
</comment>
<protein>
    <recommendedName>
        <fullName evidence="4">Small ribosomal subunit protein uS15</fullName>
    </recommendedName>
</protein>
<comment type="similarity">
    <text evidence="4 5">Belongs to the universal ribosomal protein uS15 family.</text>
</comment>
<evidence type="ECO:0000256" key="2">
    <source>
        <dbReference type="ARBA" id="ARBA00023274"/>
    </source>
</evidence>
<dbReference type="EMBL" id="PFGC01000063">
    <property type="protein sequence ID" value="PIW36307.1"/>
    <property type="molecule type" value="Genomic_DNA"/>
</dbReference>
<keyword evidence="4 6" id="KW-0699">rRNA-binding</keyword>
<dbReference type="GO" id="GO:0019843">
    <property type="term" value="F:rRNA binding"/>
    <property type="evidence" value="ECO:0007669"/>
    <property type="project" value="UniProtKB-UniRule"/>
</dbReference>
<dbReference type="FunFam" id="1.10.287.10:FF:000002">
    <property type="entry name" value="30S ribosomal protein S15"/>
    <property type="match status" value="1"/>
</dbReference>
<dbReference type="Gene3D" id="1.10.287.10">
    <property type="entry name" value="S15/NS1, RNA-binding"/>
    <property type="match status" value="1"/>
</dbReference>
<dbReference type="PANTHER" id="PTHR23321">
    <property type="entry name" value="RIBOSOMAL PROTEIN S15, BACTERIAL AND ORGANELLAR"/>
    <property type="match status" value="1"/>
</dbReference>
<gene>
    <name evidence="4" type="primary">rpsO</name>
    <name evidence="7" type="ORF">COW24_06155</name>
</gene>
<dbReference type="Proteomes" id="UP000230292">
    <property type="component" value="Unassembled WGS sequence"/>
</dbReference>
<dbReference type="CDD" id="cd00353">
    <property type="entry name" value="Ribosomal_S15p_S13e"/>
    <property type="match status" value="1"/>
</dbReference>
<keyword evidence="4 6" id="KW-0694">RNA-binding</keyword>
<dbReference type="Gene3D" id="6.10.250.3130">
    <property type="match status" value="1"/>
</dbReference>
<organism evidence="7 8">
    <name type="scientific">Candidatus Kerfeldbacteria bacterium CG15_BIG_FIL_POST_REV_8_21_14_020_45_12</name>
    <dbReference type="NCBI Taxonomy" id="2014247"/>
    <lineage>
        <taxon>Bacteria</taxon>
        <taxon>Candidatus Kerfeldiibacteriota</taxon>
    </lineage>
</organism>
<comment type="function">
    <text evidence="4">Forms an intersubunit bridge (bridge B4) with the 23S rRNA of the 50S subunit in the ribosome.</text>
</comment>
<dbReference type="NCBIfam" id="TIGR00952">
    <property type="entry name" value="S15_bact"/>
    <property type="match status" value="1"/>
</dbReference>
<dbReference type="InterPro" id="IPR009068">
    <property type="entry name" value="uS15_NS1_RNA-bd_sf"/>
</dbReference>
<dbReference type="GO" id="GO:0022627">
    <property type="term" value="C:cytosolic small ribosomal subunit"/>
    <property type="evidence" value="ECO:0007669"/>
    <property type="project" value="TreeGrafter"/>
</dbReference>
<dbReference type="InterPro" id="IPR005290">
    <property type="entry name" value="Ribosomal_uS15_bac-type"/>
</dbReference>
<dbReference type="InterPro" id="IPR000589">
    <property type="entry name" value="Ribosomal_uS15"/>
</dbReference>
<dbReference type="HAMAP" id="MF_01343_B">
    <property type="entry name" value="Ribosomal_uS15_B"/>
    <property type="match status" value="1"/>
</dbReference>
<evidence type="ECO:0000256" key="6">
    <source>
        <dbReference type="RuleBase" id="RU004524"/>
    </source>
</evidence>
<dbReference type="PANTHER" id="PTHR23321:SF26">
    <property type="entry name" value="SMALL RIBOSOMAL SUBUNIT PROTEIN US15M"/>
    <property type="match status" value="1"/>
</dbReference>